<organism evidence="2 3">
    <name type="scientific">Nematocida parisii (strain ERTm3)</name>
    <name type="common">Nematode killer fungus</name>
    <dbReference type="NCBI Taxonomy" id="935791"/>
    <lineage>
        <taxon>Eukaryota</taxon>
        <taxon>Fungi</taxon>
        <taxon>Fungi incertae sedis</taxon>
        <taxon>Microsporidia</taxon>
        <taxon>Nematocida</taxon>
    </lineage>
</organism>
<evidence type="ECO:0000256" key="1">
    <source>
        <dbReference type="SAM" id="Phobius"/>
    </source>
</evidence>
<accession>I3EKD3</accession>
<evidence type="ECO:0000313" key="2">
    <source>
        <dbReference type="EMBL" id="EIJ89680.1"/>
    </source>
</evidence>
<dbReference type="HOGENOM" id="CLU_1349278_0_0_1"/>
<feature type="transmembrane region" description="Helical" evidence="1">
    <location>
        <begin position="69"/>
        <end position="86"/>
    </location>
</feature>
<protein>
    <submittedName>
        <fullName evidence="2">Uncharacterized protein</fullName>
    </submittedName>
</protein>
<evidence type="ECO:0000313" key="3">
    <source>
        <dbReference type="Proteomes" id="UP000002872"/>
    </source>
</evidence>
<keyword evidence="1" id="KW-0812">Transmembrane</keyword>
<dbReference type="AlphaFoldDB" id="I3EKD3"/>
<proteinExistence type="predicted"/>
<dbReference type="OrthoDB" id="10278616at2759"/>
<feature type="transmembrane region" description="Helical" evidence="1">
    <location>
        <begin position="98"/>
        <end position="123"/>
    </location>
</feature>
<feature type="transmembrane region" description="Helical" evidence="1">
    <location>
        <begin position="176"/>
        <end position="193"/>
    </location>
</feature>
<feature type="transmembrane region" description="Helical" evidence="1">
    <location>
        <begin position="130"/>
        <end position="156"/>
    </location>
</feature>
<keyword evidence="3" id="KW-1185">Reference proteome</keyword>
<keyword evidence="1" id="KW-0472">Membrane</keyword>
<dbReference type="EMBL" id="GL870876">
    <property type="protein sequence ID" value="EIJ89680.1"/>
    <property type="molecule type" value="Genomic_DNA"/>
</dbReference>
<gene>
    <name evidence="2" type="ORF">NEQG_00450</name>
</gene>
<name>I3EKD3_NEMP3</name>
<dbReference type="VEuPathDB" id="MicrosporidiaDB:NEQG_00450"/>
<sequence>MRKIRIFSRFKENSHKTIKKAPEIASPLKKDSEKFCICRGCRYNSIKPSYSYNLLYINPRVSNLYENHLYFYGPFSVLPFYYMHLYNGFHVKRNSPDYFRSFGGVSILILTLFILFHAIPYVFKYPEASVLLITLVCCLHSSIFIQILFIFVVYTFYTLFSIYVYSILIPISSDTGYLICLSALFMLLFIFFVQTSHLPLTRR</sequence>
<keyword evidence="1" id="KW-1133">Transmembrane helix</keyword>
<dbReference type="Proteomes" id="UP000002872">
    <property type="component" value="Unassembled WGS sequence"/>
</dbReference>
<reference evidence="2" key="1">
    <citation type="submission" date="2011-01" db="EMBL/GenBank/DDBJ databases">
        <title>The Genome Sequence of Nematocida parisii strain ERTm3.</title>
        <authorList>
            <consortium name="The Broad Institute Genome Sequencing Platform"/>
            <consortium name="The Broad Institute Genome Sequencing Center for Infectious Disease"/>
            <person name="Cuomo C."/>
            <person name="Troemel E."/>
            <person name="Young S.K."/>
            <person name="Zeng Q."/>
            <person name="Gargeya S."/>
            <person name="Fitzgerald M."/>
            <person name="Haas B."/>
            <person name="Abouelleil A."/>
            <person name="Alvarado L."/>
            <person name="Arachchi H.M."/>
            <person name="Berlin A."/>
            <person name="Chapman S.B."/>
            <person name="Gearin G."/>
            <person name="Goldberg J."/>
            <person name="Griggs A."/>
            <person name="Gujja S."/>
            <person name="Hansen M."/>
            <person name="Heiman D."/>
            <person name="Howarth C."/>
            <person name="Larimer J."/>
            <person name="Lui A."/>
            <person name="MacDonald P.J.P."/>
            <person name="McCowen C."/>
            <person name="Montmayeur A."/>
            <person name="Murphy C."/>
            <person name="Neiman D."/>
            <person name="Pearson M."/>
            <person name="Priest M."/>
            <person name="Roberts A."/>
            <person name="Saif S."/>
            <person name="Shea T."/>
            <person name="Sisk P."/>
            <person name="Stolte C."/>
            <person name="Sykes S."/>
            <person name="Wortman J."/>
            <person name="Nusbaum C."/>
            <person name="Birren B."/>
        </authorList>
    </citation>
    <scope>NUCLEOTIDE SEQUENCE</scope>
    <source>
        <strain evidence="2">ERTm3</strain>
    </source>
</reference>
<dbReference type="InParanoid" id="I3EKD3"/>